<evidence type="ECO:0000256" key="1">
    <source>
        <dbReference type="ARBA" id="ARBA00000610"/>
    </source>
</evidence>
<dbReference type="Pfam" id="PF05881">
    <property type="entry name" value="CNPase"/>
    <property type="match status" value="1"/>
</dbReference>
<dbReference type="GO" id="GO:0003723">
    <property type="term" value="F:RNA binding"/>
    <property type="evidence" value="ECO:0007669"/>
    <property type="project" value="UniProtKB-KW"/>
</dbReference>
<dbReference type="SUPFAM" id="SSF55144">
    <property type="entry name" value="LigT-like"/>
    <property type="match status" value="1"/>
</dbReference>
<dbReference type="Gene3D" id="3.90.1740.10">
    <property type="entry name" value="2',3'-cyclic nucleotide 3'-phosphodiesterase superfamily"/>
    <property type="match status" value="1"/>
</dbReference>
<comment type="caution">
    <text evidence="18">The sequence shown here is derived from an EMBL/GenBank/DDBJ whole genome shotgun (WGS) entry which is preliminary data.</text>
</comment>
<evidence type="ECO:0000256" key="15">
    <source>
        <dbReference type="ARBA" id="ARBA00045937"/>
    </source>
</evidence>
<dbReference type="GO" id="GO:0004113">
    <property type="term" value="F:2',3'-cyclic-nucleotide 3'-phosphodiesterase activity"/>
    <property type="evidence" value="ECO:0007669"/>
    <property type="project" value="UniProtKB-EC"/>
</dbReference>
<feature type="compositionally biased region" description="Basic and acidic residues" evidence="16">
    <location>
        <begin position="480"/>
        <end position="496"/>
    </location>
</feature>
<keyword evidence="11" id="KW-0694">RNA-binding</keyword>
<evidence type="ECO:0000313" key="18">
    <source>
        <dbReference type="EMBL" id="GAV03678.1"/>
    </source>
</evidence>
<evidence type="ECO:0000256" key="11">
    <source>
        <dbReference type="ARBA" id="ARBA00022884"/>
    </source>
</evidence>
<dbReference type="SUPFAM" id="SSF52540">
    <property type="entry name" value="P-loop containing nucleoside triphosphate hydrolases"/>
    <property type="match status" value="1"/>
</dbReference>
<dbReference type="InterPro" id="IPR027417">
    <property type="entry name" value="P-loop_NTPase"/>
</dbReference>
<dbReference type="InterPro" id="IPR047325">
    <property type="entry name" value="CNPase_cat"/>
</dbReference>
<feature type="compositionally biased region" description="Polar residues" evidence="16">
    <location>
        <begin position="499"/>
        <end position="512"/>
    </location>
</feature>
<keyword evidence="14" id="KW-0636">Prenylation</keyword>
<evidence type="ECO:0000256" key="5">
    <source>
        <dbReference type="ARBA" id="ARBA00011781"/>
    </source>
</evidence>
<dbReference type="Gene3D" id="3.40.50.300">
    <property type="entry name" value="P-loop containing nucleotide triphosphate hydrolases"/>
    <property type="match status" value="1"/>
</dbReference>
<dbReference type="InterPro" id="IPR008431">
    <property type="entry name" value="CNPase"/>
</dbReference>
<dbReference type="EMBL" id="BDGG01000009">
    <property type="protein sequence ID" value="GAV03678.1"/>
    <property type="molecule type" value="Genomic_DNA"/>
</dbReference>
<evidence type="ECO:0000313" key="19">
    <source>
        <dbReference type="Proteomes" id="UP000186922"/>
    </source>
</evidence>
<comment type="function">
    <text evidence="15">Catalyzes the formation of 2'-nucleotide products from 2',3'-cyclic substrates. May participate in RNA metabolism in the myelinating cell, CNP is the third most abundant protein in central nervous system myelin.</text>
</comment>
<evidence type="ECO:0000256" key="7">
    <source>
        <dbReference type="ARBA" id="ARBA00014478"/>
    </source>
</evidence>
<evidence type="ECO:0000256" key="8">
    <source>
        <dbReference type="ARBA" id="ARBA00022481"/>
    </source>
</evidence>
<dbReference type="Proteomes" id="UP000186922">
    <property type="component" value="Unassembled WGS sequence"/>
</dbReference>
<reference evidence="18 19" key="1">
    <citation type="journal article" date="2016" name="Nat. Commun.">
        <title>Extremotolerant tardigrade genome and improved radiotolerance of human cultured cells by tardigrade-unique protein.</title>
        <authorList>
            <person name="Hashimoto T."/>
            <person name="Horikawa D.D."/>
            <person name="Saito Y."/>
            <person name="Kuwahara H."/>
            <person name="Kozuka-Hata H."/>
            <person name="Shin-I T."/>
            <person name="Minakuchi Y."/>
            <person name="Ohishi K."/>
            <person name="Motoyama A."/>
            <person name="Aizu T."/>
            <person name="Enomoto A."/>
            <person name="Kondo K."/>
            <person name="Tanaka S."/>
            <person name="Hara Y."/>
            <person name="Koshikawa S."/>
            <person name="Sagara H."/>
            <person name="Miura T."/>
            <person name="Yokobori S."/>
            <person name="Miyagawa K."/>
            <person name="Suzuki Y."/>
            <person name="Kubo T."/>
            <person name="Oyama M."/>
            <person name="Kohara Y."/>
            <person name="Fujiyama A."/>
            <person name="Arakawa K."/>
            <person name="Katayama T."/>
            <person name="Toyoda A."/>
            <person name="Kunieda T."/>
        </authorList>
    </citation>
    <scope>NUCLEOTIDE SEQUENCE [LARGE SCALE GENOMIC DNA]</scope>
    <source>
        <strain evidence="18 19">YOKOZUNA-1</strain>
    </source>
</reference>
<name>A0A1D1VV65_RAMVA</name>
<dbReference type="GO" id="GO:0016020">
    <property type="term" value="C:membrane"/>
    <property type="evidence" value="ECO:0007669"/>
    <property type="project" value="UniProtKB-SubCell"/>
</dbReference>
<comment type="similarity">
    <text evidence="4">Belongs to the 2H phosphoesterase superfamily. CNPase family.</text>
</comment>
<evidence type="ECO:0000259" key="17">
    <source>
        <dbReference type="Pfam" id="PF05881"/>
    </source>
</evidence>
<keyword evidence="19" id="KW-1185">Reference proteome</keyword>
<keyword evidence="10" id="KW-0378">Hydrolase</keyword>
<dbReference type="GO" id="GO:0005737">
    <property type="term" value="C:cytoplasm"/>
    <property type="evidence" value="ECO:0007669"/>
    <property type="project" value="TreeGrafter"/>
</dbReference>
<evidence type="ECO:0000256" key="14">
    <source>
        <dbReference type="ARBA" id="ARBA00023289"/>
    </source>
</evidence>
<keyword evidence="13" id="KW-0449">Lipoprotein</keyword>
<evidence type="ECO:0000256" key="12">
    <source>
        <dbReference type="ARBA" id="ARBA00023136"/>
    </source>
</evidence>
<evidence type="ECO:0000256" key="9">
    <source>
        <dbReference type="ARBA" id="ARBA00022553"/>
    </source>
</evidence>
<proteinExistence type="inferred from homology"/>
<dbReference type="PANTHER" id="PTHR10156:SF0">
    <property type="entry name" value="2',3'-CYCLIC-NUCLEOTIDE 3'-PHOSPHODIESTERASE"/>
    <property type="match status" value="1"/>
</dbReference>
<dbReference type="GO" id="GO:0009214">
    <property type="term" value="P:cyclic nucleotide catabolic process"/>
    <property type="evidence" value="ECO:0007669"/>
    <property type="project" value="InterPro"/>
</dbReference>
<dbReference type="OrthoDB" id="3231855at2759"/>
<dbReference type="STRING" id="947166.A0A1D1VV65"/>
<comment type="catalytic activity">
    <reaction evidence="1">
        <text>a nucleoside 2',3'-cyclic phosphate + H2O = a nucleoside 2'-phosphate + H(+)</text>
        <dbReference type="Rhea" id="RHEA:14489"/>
        <dbReference type="ChEBI" id="CHEBI:15377"/>
        <dbReference type="ChEBI" id="CHEBI:15378"/>
        <dbReference type="ChEBI" id="CHEBI:66954"/>
        <dbReference type="ChEBI" id="CHEBI:78552"/>
        <dbReference type="EC" id="3.1.4.37"/>
    </reaction>
</comment>
<dbReference type="AlphaFoldDB" id="A0A1D1VV65"/>
<dbReference type="Pfam" id="PF13671">
    <property type="entry name" value="AAA_33"/>
    <property type="match status" value="1"/>
</dbReference>
<keyword evidence="8" id="KW-0488">Methylation</keyword>
<feature type="region of interest" description="Disordered" evidence="16">
    <location>
        <begin position="464"/>
        <end position="512"/>
    </location>
</feature>
<keyword evidence="12" id="KW-0472">Membrane</keyword>
<evidence type="ECO:0000256" key="13">
    <source>
        <dbReference type="ARBA" id="ARBA00023288"/>
    </source>
</evidence>
<evidence type="ECO:0000256" key="16">
    <source>
        <dbReference type="SAM" id="MobiDB-lite"/>
    </source>
</evidence>
<comment type="subcellular location">
    <subcellularLocation>
        <location evidence="2">Melanosome</location>
    </subcellularLocation>
    <subcellularLocation>
        <location evidence="3">Membrane</location>
        <topology evidence="3">Lipid-anchor</topology>
    </subcellularLocation>
</comment>
<evidence type="ECO:0000256" key="2">
    <source>
        <dbReference type="ARBA" id="ARBA00004223"/>
    </source>
</evidence>
<accession>A0A1D1VV65</accession>
<evidence type="ECO:0000256" key="3">
    <source>
        <dbReference type="ARBA" id="ARBA00004635"/>
    </source>
</evidence>
<evidence type="ECO:0000256" key="4">
    <source>
        <dbReference type="ARBA" id="ARBA00008662"/>
    </source>
</evidence>
<feature type="compositionally biased region" description="Polar residues" evidence="16">
    <location>
        <begin position="25"/>
        <end position="38"/>
    </location>
</feature>
<dbReference type="InterPro" id="IPR009097">
    <property type="entry name" value="Cyclic_Pdiesterase"/>
</dbReference>
<dbReference type="PANTHER" id="PTHR10156">
    <property type="entry name" value="2',3'-CYCLIC-NUCLEOTIDE 3'-PHOSPHODIESTERASE"/>
    <property type="match status" value="1"/>
</dbReference>
<sequence length="512" mass="57382">MAARLNAWDESATSGGPGGGASLAFDSTSDTGFPSLSSRKVDGHLQQHAAVPSAKTEAKPLSYRDVANSMPSPAVRQMSDPKDVAVAKDFPFLSHTLTRQYLKQPGSKLMLVLRGVSGSGKSTLVHQIKTLRNVGIHVEVASADYFFEQNGTYKFDKERLAEAHEFSKREAEKFCADPEAHIVVIDNTNIKYWEFQPYLRMAHRYQLATLLVEPRTAWRYDADELARRTTHGVERDVLVEKVRVLRGSFVFPAYYGWILSARDSGLLRQLAAKYAIAMLQIDDLHQVVDFDHDLLVNNLIRRSIHDLLHLGQGEDLFHLTAFYTAFGKKLGVPEYERSDIVQENLGKCHLLKILGLLITKQTISFRVELSAEQLQLWNQEETSHPTVARGSRAHITVATAKGIAAKVAGHDMLDLHEQELHGRPEHETAISAGRVFRYGPDFWYLELEKSNLIPSLFAPFYTRGGHPDNHGSPAAQTTDYRLEERPELSSDQERVKPVSTESKSEAGQQDQV</sequence>
<gene>
    <name evidence="18" type="primary">RvY_14070-1</name>
    <name evidence="18" type="synonym">RvY_14070.1</name>
    <name evidence="18" type="ORF">RvY_14070</name>
</gene>
<feature type="region of interest" description="Disordered" evidence="16">
    <location>
        <begin position="1"/>
        <end position="58"/>
    </location>
</feature>
<protein>
    <recommendedName>
        <fullName evidence="7">2',3'-cyclic-nucleotide 3'-phosphodiesterase</fullName>
        <ecNumber evidence="6">3.1.4.37</ecNumber>
    </recommendedName>
</protein>
<comment type="subunit">
    <text evidence="5">Exists as monomers and homodimers.</text>
</comment>
<dbReference type="EC" id="3.1.4.37" evidence="6"/>
<feature type="domain" description="Cyclic nucleotide phosphodiesterase catalytic" evidence="17">
    <location>
        <begin position="252"/>
        <end position="472"/>
    </location>
</feature>
<evidence type="ECO:0000256" key="10">
    <source>
        <dbReference type="ARBA" id="ARBA00022801"/>
    </source>
</evidence>
<keyword evidence="9" id="KW-0597">Phosphoprotein</keyword>
<organism evidence="18 19">
    <name type="scientific">Ramazzottius varieornatus</name>
    <name type="common">Water bear</name>
    <name type="synonym">Tardigrade</name>
    <dbReference type="NCBI Taxonomy" id="947166"/>
    <lineage>
        <taxon>Eukaryota</taxon>
        <taxon>Metazoa</taxon>
        <taxon>Ecdysozoa</taxon>
        <taxon>Tardigrada</taxon>
        <taxon>Eutardigrada</taxon>
        <taxon>Parachela</taxon>
        <taxon>Hypsibioidea</taxon>
        <taxon>Ramazzottiidae</taxon>
        <taxon>Ramazzottius</taxon>
    </lineage>
</organism>
<evidence type="ECO:0000256" key="6">
    <source>
        <dbReference type="ARBA" id="ARBA00012317"/>
    </source>
</evidence>